<feature type="signal peptide" evidence="1">
    <location>
        <begin position="1"/>
        <end position="33"/>
    </location>
</feature>
<evidence type="ECO:0008006" key="4">
    <source>
        <dbReference type="Google" id="ProtNLM"/>
    </source>
</evidence>
<reference evidence="2 3" key="1">
    <citation type="submission" date="2021-01" db="EMBL/GenBank/DDBJ databases">
        <title>Whole genome shotgun sequence of Microbispora corallina NBRC 16416.</title>
        <authorList>
            <person name="Komaki H."/>
            <person name="Tamura T."/>
        </authorList>
    </citation>
    <scope>NUCLEOTIDE SEQUENCE [LARGE SCALE GENOMIC DNA]</scope>
    <source>
        <strain evidence="2 3">NBRC 16416</strain>
    </source>
</reference>
<evidence type="ECO:0000313" key="3">
    <source>
        <dbReference type="Proteomes" id="UP000603904"/>
    </source>
</evidence>
<feature type="chain" id="PRO_5045434476" description="Lipoprotein" evidence="1">
    <location>
        <begin position="34"/>
        <end position="160"/>
    </location>
</feature>
<proteinExistence type="predicted"/>
<comment type="caution">
    <text evidence="2">The sequence shown here is derived from an EMBL/GenBank/DDBJ whole genome shotgun (WGS) entry which is preliminary data.</text>
</comment>
<name>A0ABQ4FU42_9ACTN</name>
<accession>A0ABQ4FU42</accession>
<dbReference type="Proteomes" id="UP000603904">
    <property type="component" value="Unassembled WGS sequence"/>
</dbReference>
<dbReference type="RefSeq" id="WP_204055955.1">
    <property type="nucleotide sequence ID" value="NZ_BAAAGP010000005.1"/>
</dbReference>
<protein>
    <recommendedName>
        <fullName evidence="4">Lipoprotein</fullName>
    </recommendedName>
</protein>
<sequence>MEAKTMPGLSVSVRLRRIAVVLALVSFAPVACTEDDTPTAAQAGQTLKNHILQLLKERDAVDVRVTDAGGKDVACGEGRARRTFAATGLDTAGSTSSYILRTAMVGALNKVGHYQLVGEPRPGEPIRAADAESRTHLILDSPQRGIYSVTGETDCLRLSR</sequence>
<keyword evidence="3" id="KW-1185">Reference proteome</keyword>
<evidence type="ECO:0000313" key="2">
    <source>
        <dbReference type="EMBL" id="GIH38351.1"/>
    </source>
</evidence>
<organism evidence="2 3">
    <name type="scientific">Microbispora corallina</name>
    <dbReference type="NCBI Taxonomy" id="83302"/>
    <lineage>
        <taxon>Bacteria</taxon>
        <taxon>Bacillati</taxon>
        <taxon>Actinomycetota</taxon>
        <taxon>Actinomycetes</taxon>
        <taxon>Streptosporangiales</taxon>
        <taxon>Streptosporangiaceae</taxon>
        <taxon>Microbispora</taxon>
    </lineage>
</organism>
<keyword evidence="1" id="KW-0732">Signal</keyword>
<evidence type="ECO:0000256" key="1">
    <source>
        <dbReference type="SAM" id="SignalP"/>
    </source>
</evidence>
<gene>
    <name evidence="2" type="ORF">Mco01_13510</name>
</gene>
<dbReference type="EMBL" id="BOOC01000003">
    <property type="protein sequence ID" value="GIH38351.1"/>
    <property type="molecule type" value="Genomic_DNA"/>
</dbReference>